<dbReference type="GO" id="GO:0004497">
    <property type="term" value="F:monooxygenase activity"/>
    <property type="evidence" value="ECO:0007669"/>
    <property type="project" value="UniProtKB-KW"/>
</dbReference>
<keyword evidence="11" id="KW-1133">Transmembrane helix</keyword>
<keyword evidence="4 9" id="KW-0349">Heme</keyword>
<sequence length="540" mass="60788">MTVTKYLLDGALERPDLAIILCFGILAVFFIRSHTQQVKGKPLPRPKGYPILGNATQLGEMPWLQMEKWSKEFGPIFQLNLAGQSAVVLNNYRVAAELLDKRSGIYSDRPRMIMTSEILCGNHFFPFLRYGDTWRRFRKAAHEGLTPRAVESYTRFQERETPMLLEALAKEPQAWSGHLNRHVLVPLTTMHPAVASSTLGLCYAFPSIESYDDSVVTGMMNFIHRLEQAAKPGAFLVEMFPVMNHVPTWLAGWKRFGNACHAHDTEMFTKLYEEARLRSESGQSGACVSSLLFEKSDIDNKTAAWLAGTLFGAGSATTAAVHQVFVLAMVLHPHAMRKAQAEIDAVVGRNRLPNAGDRDKLTYTRALMREIIRWRSIGPLGVPHYLMEDDVFEGYHIPKNSIVFFNQWAMNNDREVYGDPEIFRPERFLDENEEREVIPPNTHGEGHTLFGYGRRRCPGFAVANNTILLNIATILWAFNIEKGRDAEGNLVTPNPDDQIDEGLVVLPVPFPASFVIRDPLNFSEVVTQARLDTAAAAERD</sequence>
<dbReference type="InterPro" id="IPR036396">
    <property type="entry name" value="Cyt_P450_sf"/>
</dbReference>
<dbReference type="GO" id="GO:0020037">
    <property type="term" value="F:heme binding"/>
    <property type="evidence" value="ECO:0007669"/>
    <property type="project" value="InterPro"/>
</dbReference>
<gene>
    <name evidence="12" type="ORF">BXZ70DRAFT_1040390</name>
</gene>
<evidence type="ECO:0000256" key="6">
    <source>
        <dbReference type="ARBA" id="ARBA00023002"/>
    </source>
</evidence>
<comment type="cofactor">
    <cofactor evidence="1 9">
        <name>heme</name>
        <dbReference type="ChEBI" id="CHEBI:30413"/>
    </cofactor>
</comment>
<dbReference type="CDD" id="cd11065">
    <property type="entry name" value="CYP64-like"/>
    <property type="match status" value="1"/>
</dbReference>
<evidence type="ECO:0000256" key="4">
    <source>
        <dbReference type="ARBA" id="ARBA00022617"/>
    </source>
</evidence>
<dbReference type="Pfam" id="PF00067">
    <property type="entry name" value="p450"/>
    <property type="match status" value="1"/>
</dbReference>
<comment type="caution">
    <text evidence="12">The sequence shown here is derived from an EMBL/GenBank/DDBJ whole genome shotgun (WGS) entry which is preliminary data.</text>
</comment>
<dbReference type="PANTHER" id="PTHR46300:SF1">
    <property type="entry name" value="P450, PUTATIVE (EUROFUNG)-RELATED"/>
    <property type="match status" value="1"/>
</dbReference>
<feature type="transmembrane region" description="Helical" evidence="11">
    <location>
        <begin position="17"/>
        <end position="35"/>
    </location>
</feature>
<keyword evidence="8 10" id="KW-0503">Monooxygenase</keyword>
<evidence type="ECO:0000256" key="9">
    <source>
        <dbReference type="PIRSR" id="PIRSR602401-1"/>
    </source>
</evidence>
<evidence type="ECO:0000256" key="5">
    <source>
        <dbReference type="ARBA" id="ARBA00022723"/>
    </source>
</evidence>
<comment type="similarity">
    <text evidence="3 10">Belongs to the cytochrome P450 family.</text>
</comment>
<dbReference type="Proteomes" id="UP000813824">
    <property type="component" value="Unassembled WGS sequence"/>
</dbReference>
<keyword evidence="6 10" id="KW-0560">Oxidoreductase</keyword>
<dbReference type="InterPro" id="IPR050364">
    <property type="entry name" value="Cytochrome_P450_fung"/>
</dbReference>
<dbReference type="PRINTS" id="PR00463">
    <property type="entry name" value="EP450I"/>
</dbReference>
<keyword evidence="5 9" id="KW-0479">Metal-binding</keyword>
<accession>A0A8K0UHE0</accession>
<keyword evidence="7 9" id="KW-0408">Iron</keyword>
<comment type="pathway">
    <text evidence="2">Secondary metabolite biosynthesis.</text>
</comment>
<dbReference type="InterPro" id="IPR002401">
    <property type="entry name" value="Cyt_P450_E_grp-I"/>
</dbReference>
<evidence type="ECO:0000313" key="12">
    <source>
        <dbReference type="EMBL" id="KAH8091810.1"/>
    </source>
</evidence>
<evidence type="ECO:0000313" key="13">
    <source>
        <dbReference type="Proteomes" id="UP000813824"/>
    </source>
</evidence>
<dbReference type="InterPro" id="IPR017972">
    <property type="entry name" value="Cyt_P450_CS"/>
</dbReference>
<dbReference type="SUPFAM" id="SSF48264">
    <property type="entry name" value="Cytochrome P450"/>
    <property type="match status" value="1"/>
</dbReference>
<dbReference type="EMBL" id="JAEVFJ010000034">
    <property type="protein sequence ID" value="KAH8091810.1"/>
    <property type="molecule type" value="Genomic_DNA"/>
</dbReference>
<dbReference type="PROSITE" id="PS00086">
    <property type="entry name" value="CYTOCHROME_P450"/>
    <property type="match status" value="1"/>
</dbReference>
<dbReference type="PANTHER" id="PTHR46300">
    <property type="entry name" value="P450, PUTATIVE (EUROFUNG)-RELATED-RELATED"/>
    <property type="match status" value="1"/>
</dbReference>
<name>A0A8K0UHE0_9AGAR</name>
<keyword evidence="11" id="KW-0472">Membrane</keyword>
<keyword evidence="11" id="KW-0812">Transmembrane</keyword>
<evidence type="ECO:0000256" key="2">
    <source>
        <dbReference type="ARBA" id="ARBA00005179"/>
    </source>
</evidence>
<evidence type="ECO:0000256" key="8">
    <source>
        <dbReference type="ARBA" id="ARBA00023033"/>
    </source>
</evidence>
<dbReference type="GO" id="GO:0005506">
    <property type="term" value="F:iron ion binding"/>
    <property type="evidence" value="ECO:0007669"/>
    <property type="project" value="InterPro"/>
</dbReference>
<evidence type="ECO:0000256" key="3">
    <source>
        <dbReference type="ARBA" id="ARBA00010617"/>
    </source>
</evidence>
<organism evidence="12 13">
    <name type="scientific">Cristinia sonorae</name>
    <dbReference type="NCBI Taxonomy" id="1940300"/>
    <lineage>
        <taxon>Eukaryota</taxon>
        <taxon>Fungi</taxon>
        <taxon>Dikarya</taxon>
        <taxon>Basidiomycota</taxon>
        <taxon>Agaricomycotina</taxon>
        <taxon>Agaricomycetes</taxon>
        <taxon>Agaricomycetidae</taxon>
        <taxon>Agaricales</taxon>
        <taxon>Pleurotineae</taxon>
        <taxon>Stephanosporaceae</taxon>
        <taxon>Cristinia</taxon>
    </lineage>
</organism>
<dbReference type="AlphaFoldDB" id="A0A8K0UHE0"/>
<protein>
    <submittedName>
        <fullName evidence="12">Cytochrome P450</fullName>
    </submittedName>
</protein>
<reference evidence="12" key="1">
    <citation type="journal article" date="2021" name="New Phytol.">
        <title>Evolutionary innovations through gain and loss of genes in the ectomycorrhizal Boletales.</title>
        <authorList>
            <person name="Wu G."/>
            <person name="Miyauchi S."/>
            <person name="Morin E."/>
            <person name="Kuo A."/>
            <person name="Drula E."/>
            <person name="Varga T."/>
            <person name="Kohler A."/>
            <person name="Feng B."/>
            <person name="Cao Y."/>
            <person name="Lipzen A."/>
            <person name="Daum C."/>
            <person name="Hundley H."/>
            <person name="Pangilinan J."/>
            <person name="Johnson J."/>
            <person name="Barry K."/>
            <person name="LaButti K."/>
            <person name="Ng V."/>
            <person name="Ahrendt S."/>
            <person name="Min B."/>
            <person name="Choi I.G."/>
            <person name="Park H."/>
            <person name="Plett J.M."/>
            <person name="Magnuson J."/>
            <person name="Spatafora J.W."/>
            <person name="Nagy L.G."/>
            <person name="Henrissat B."/>
            <person name="Grigoriev I.V."/>
            <person name="Yang Z.L."/>
            <person name="Xu J."/>
            <person name="Martin F.M."/>
        </authorList>
    </citation>
    <scope>NUCLEOTIDE SEQUENCE</scope>
    <source>
        <strain evidence="12">KKN 215</strain>
    </source>
</reference>
<dbReference type="InterPro" id="IPR001128">
    <property type="entry name" value="Cyt_P450"/>
</dbReference>
<dbReference type="Gene3D" id="1.10.630.10">
    <property type="entry name" value="Cytochrome P450"/>
    <property type="match status" value="1"/>
</dbReference>
<proteinExistence type="inferred from homology"/>
<feature type="binding site" description="axial binding residue" evidence="9">
    <location>
        <position position="457"/>
    </location>
    <ligand>
        <name>heme</name>
        <dbReference type="ChEBI" id="CHEBI:30413"/>
    </ligand>
    <ligandPart>
        <name>Fe</name>
        <dbReference type="ChEBI" id="CHEBI:18248"/>
    </ligandPart>
</feature>
<keyword evidence="13" id="KW-1185">Reference proteome</keyword>
<dbReference type="OrthoDB" id="2789670at2759"/>
<dbReference type="GO" id="GO:0016705">
    <property type="term" value="F:oxidoreductase activity, acting on paired donors, with incorporation or reduction of molecular oxygen"/>
    <property type="evidence" value="ECO:0007669"/>
    <property type="project" value="InterPro"/>
</dbReference>
<evidence type="ECO:0000256" key="1">
    <source>
        <dbReference type="ARBA" id="ARBA00001971"/>
    </source>
</evidence>
<evidence type="ECO:0000256" key="11">
    <source>
        <dbReference type="SAM" id="Phobius"/>
    </source>
</evidence>
<evidence type="ECO:0000256" key="7">
    <source>
        <dbReference type="ARBA" id="ARBA00023004"/>
    </source>
</evidence>
<evidence type="ECO:0000256" key="10">
    <source>
        <dbReference type="RuleBase" id="RU000461"/>
    </source>
</evidence>